<feature type="active site" description="Proton acceptor" evidence="2">
    <location>
        <position position="213"/>
    </location>
</feature>
<name>A0A221MDA3_9BACI</name>
<dbReference type="GO" id="GO:0016740">
    <property type="term" value="F:transferase activity"/>
    <property type="evidence" value="ECO:0007669"/>
    <property type="project" value="UniProtKB-KW"/>
</dbReference>
<evidence type="ECO:0000259" key="3">
    <source>
        <dbReference type="Pfam" id="PF06094"/>
    </source>
</evidence>
<dbReference type="SUPFAM" id="SSF110857">
    <property type="entry name" value="Gamma-glutamyl cyclotransferase-like"/>
    <property type="match status" value="2"/>
</dbReference>
<dbReference type="InterPro" id="IPR036568">
    <property type="entry name" value="GGCT-like_sf"/>
</dbReference>
<dbReference type="Pfam" id="PF06094">
    <property type="entry name" value="GGACT"/>
    <property type="match status" value="1"/>
</dbReference>
<proteinExistence type="predicted"/>
<organism evidence="4 5">
    <name type="scientific">Virgibacillus necropolis</name>
    <dbReference type="NCBI Taxonomy" id="163877"/>
    <lineage>
        <taxon>Bacteria</taxon>
        <taxon>Bacillati</taxon>
        <taxon>Bacillota</taxon>
        <taxon>Bacilli</taxon>
        <taxon>Bacillales</taxon>
        <taxon>Bacillaceae</taxon>
        <taxon>Virgibacillus</taxon>
    </lineage>
</organism>
<dbReference type="KEGG" id="vne:CFK40_11500"/>
<dbReference type="AlphaFoldDB" id="A0A221MDA3"/>
<accession>A0A221MDA3</accession>
<dbReference type="InterPro" id="IPR017939">
    <property type="entry name" value="G-Glutamylcylcotransferase"/>
</dbReference>
<feature type="domain" description="Gamma-glutamylcyclotransferase AIG2-like" evidence="3">
    <location>
        <begin position="5"/>
        <end position="125"/>
    </location>
</feature>
<gene>
    <name evidence="4" type="ORF">CFK40_11500</name>
</gene>
<evidence type="ECO:0000256" key="2">
    <source>
        <dbReference type="PIRSR" id="PIRSR617939-1"/>
    </source>
</evidence>
<protein>
    <submittedName>
        <fullName evidence="4">Gamma-glutamylcyclotransferase</fullName>
    </submittedName>
</protein>
<dbReference type="EMBL" id="CP022437">
    <property type="protein sequence ID" value="ASN05590.1"/>
    <property type="molecule type" value="Genomic_DNA"/>
</dbReference>
<sequence length="284" mass="32374">MMPKLFVYGTLRNGGHNHFYLSNATSIYHQSWIEGSLYDTDNGYPVLLSDNRAGYVYGELYDVCSAQLKKIDQLEQYVEGDPDNLYDRECITVTNDKDDKVKALTYVGGKRLIDSNDWIETGDWNVHTYLKQQNLLYFAYGSCMDDERFTLQCVDHHFKNIIGSALLNGFELQFSRNSTDGGKADIVENNNEKVEGKVYQVPLEAVSYLYKREGVYVNAYRPIIIDILLKGENKRAITFIGTQKEAETAPTINYASEIMRGSSGFLSDSYVATLQNKINMLFKQ</sequence>
<dbReference type="Gene3D" id="3.10.490.10">
    <property type="entry name" value="Gamma-glutamyl cyclotransferase-like"/>
    <property type="match status" value="2"/>
</dbReference>
<dbReference type="Pfam" id="PF13772">
    <property type="entry name" value="AIG2_2"/>
    <property type="match status" value="1"/>
</dbReference>
<dbReference type="OrthoDB" id="8538589at2"/>
<reference evidence="4 5" key="1">
    <citation type="journal article" date="2003" name="Int. J. Syst. Evol. Microbiol.">
        <title>Virgibacillus carmonensis sp. nov., Virgibacillus necropolis sp. nov. and Virgibacillus picturae sp. nov., three novel species isolated from deteriorated mural paintings, transfer of the species of the genus salibacillus to Virgibacillus, as Virgibacillus marismortui comb. nov. and Virgibacillus salexigens comb. nov., and emended description of the genus Virgibacillus.</title>
        <authorList>
            <person name="Heyrman J."/>
            <person name="Logan N.A."/>
            <person name="Busse H.J."/>
            <person name="Balcaen A."/>
            <person name="Lebbe L."/>
            <person name="Rodriguez-Diaz M."/>
            <person name="Swings J."/>
            <person name="De Vos P."/>
        </authorList>
    </citation>
    <scope>NUCLEOTIDE SEQUENCE [LARGE SCALE GENOMIC DNA]</scope>
    <source>
        <strain evidence="4 5">LMG 19488</strain>
    </source>
</reference>
<dbReference type="CDD" id="cd06661">
    <property type="entry name" value="GGCT_like"/>
    <property type="match status" value="2"/>
</dbReference>
<keyword evidence="1" id="KW-0456">Lyase</keyword>
<evidence type="ECO:0000313" key="5">
    <source>
        <dbReference type="Proteomes" id="UP000204391"/>
    </source>
</evidence>
<keyword evidence="4" id="KW-0808">Transferase</keyword>
<dbReference type="PANTHER" id="PTHR12935">
    <property type="entry name" value="GAMMA-GLUTAMYLCYCLOTRANSFERASE"/>
    <property type="match status" value="1"/>
</dbReference>
<dbReference type="GO" id="GO:0003839">
    <property type="term" value="F:gamma-glutamylcyclotransferase activity"/>
    <property type="evidence" value="ECO:0007669"/>
    <property type="project" value="InterPro"/>
</dbReference>
<dbReference type="InterPro" id="IPR013024">
    <property type="entry name" value="GGCT-like"/>
</dbReference>
<dbReference type="PANTHER" id="PTHR12935:SF0">
    <property type="entry name" value="GAMMA-GLUTAMYLCYCLOTRANSFERASE"/>
    <property type="match status" value="1"/>
</dbReference>
<dbReference type="Proteomes" id="UP000204391">
    <property type="component" value="Chromosome"/>
</dbReference>
<dbReference type="RefSeq" id="WP_089532439.1">
    <property type="nucleotide sequence ID" value="NZ_CP022437.1"/>
</dbReference>
<evidence type="ECO:0000256" key="1">
    <source>
        <dbReference type="ARBA" id="ARBA00023239"/>
    </source>
</evidence>
<evidence type="ECO:0000313" key="4">
    <source>
        <dbReference type="EMBL" id="ASN05590.1"/>
    </source>
</evidence>
<keyword evidence="5" id="KW-1185">Reference proteome</keyword>
<dbReference type="InterPro" id="IPR009288">
    <property type="entry name" value="AIG2-like_dom"/>
</dbReference>